<evidence type="ECO:0008006" key="4">
    <source>
        <dbReference type="Google" id="ProtNLM"/>
    </source>
</evidence>
<comment type="caution">
    <text evidence="2">The sequence shown here is derived from an EMBL/GenBank/DDBJ whole genome shotgun (WGS) entry which is preliminary data.</text>
</comment>
<sequence>MMEVKYMRIWKAIFSISTLIFGAIGLMKLLPYDISMPFMFFFMGLTLLTHAKECYDKGSKRDAVIFIGVVIFVYVITAYNLISKTF</sequence>
<keyword evidence="1" id="KW-1133">Transmembrane helix</keyword>
<gene>
    <name evidence="2" type="ORF">CLOSYM_00143</name>
</gene>
<reference evidence="2 3" key="1">
    <citation type="submission" date="2013-07" db="EMBL/GenBank/DDBJ databases">
        <authorList>
            <person name="Weinstock G."/>
            <person name="Sodergren E."/>
            <person name="Wylie T."/>
            <person name="Fulton L."/>
            <person name="Fulton R."/>
            <person name="Fronick C."/>
            <person name="O'Laughlin M."/>
            <person name="Godfrey J."/>
            <person name="Miner T."/>
            <person name="Herter B."/>
            <person name="Appelbaum E."/>
            <person name="Cordes M."/>
            <person name="Lek S."/>
            <person name="Wollam A."/>
            <person name="Pepin K.H."/>
            <person name="Palsikar V.B."/>
            <person name="Mitreva M."/>
            <person name="Wilson R.K."/>
        </authorList>
    </citation>
    <scope>NUCLEOTIDE SEQUENCE [LARGE SCALE GENOMIC DNA]</scope>
    <source>
        <strain evidence="2 3">ATCC 14940</strain>
    </source>
</reference>
<evidence type="ECO:0000313" key="3">
    <source>
        <dbReference type="Proteomes" id="UP000016491"/>
    </source>
</evidence>
<keyword evidence="1" id="KW-0472">Membrane</keyword>
<feature type="transmembrane region" description="Helical" evidence="1">
    <location>
        <begin position="63"/>
        <end position="82"/>
    </location>
</feature>
<organism evidence="2 3">
    <name type="scientific">[Clostridium] symbiosum ATCC 14940</name>
    <dbReference type="NCBI Taxonomy" id="411472"/>
    <lineage>
        <taxon>Bacteria</taxon>
        <taxon>Bacillati</taxon>
        <taxon>Bacillota</taxon>
        <taxon>Clostridia</taxon>
        <taxon>Lachnospirales</taxon>
        <taxon>Lachnospiraceae</taxon>
        <taxon>Otoolea</taxon>
    </lineage>
</organism>
<proteinExistence type="predicted"/>
<dbReference type="Proteomes" id="UP000016491">
    <property type="component" value="Unassembled WGS sequence"/>
</dbReference>
<keyword evidence="1" id="KW-0812">Transmembrane</keyword>
<feature type="transmembrane region" description="Helical" evidence="1">
    <location>
        <begin position="12"/>
        <end position="28"/>
    </location>
</feature>
<evidence type="ECO:0000256" key="1">
    <source>
        <dbReference type="SAM" id="Phobius"/>
    </source>
</evidence>
<evidence type="ECO:0000313" key="2">
    <source>
        <dbReference type="EMBL" id="ERI80645.1"/>
    </source>
</evidence>
<protein>
    <recommendedName>
        <fullName evidence="4">DUF3953 domain-containing protein</fullName>
    </recommendedName>
</protein>
<dbReference type="EMBL" id="AWSU01000012">
    <property type="protein sequence ID" value="ERI80645.1"/>
    <property type="molecule type" value="Genomic_DNA"/>
</dbReference>
<name>A0ABC9U4I5_CLOSY</name>
<dbReference type="AlphaFoldDB" id="A0ABC9U4I5"/>
<accession>A0ABC9U4I5</accession>